<reference evidence="5 6" key="1">
    <citation type="submission" date="2019-07" db="EMBL/GenBank/DDBJ databases">
        <title>Analysis of the biochemical properties, biological activity and biotechnological potential of siderophores and biosurfactants produced by Antarctic psychrotolerant bacteria.</title>
        <authorList>
            <person name="Styczynski M."/>
            <person name="Krucon T."/>
            <person name="Decewicz P."/>
            <person name="Dziewit L."/>
        </authorList>
    </citation>
    <scope>NUCLEOTIDE SEQUENCE [LARGE SCALE GENOMIC DNA]</scope>
    <source>
        <strain evidence="5 6">ANT_H27</strain>
    </source>
</reference>
<dbReference type="Pfam" id="PF00478">
    <property type="entry name" value="IMPDH"/>
    <property type="match status" value="1"/>
</dbReference>
<dbReference type="FunFam" id="3.20.20.70:FF:000060">
    <property type="entry name" value="IMP dehydrogenase subunit"/>
    <property type="match status" value="1"/>
</dbReference>
<organism evidence="5 6">
    <name type="scientific">Paeniglutamicibacter gangotriensis</name>
    <dbReference type="NCBI Taxonomy" id="254787"/>
    <lineage>
        <taxon>Bacteria</taxon>
        <taxon>Bacillati</taxon>
        <taxon>Actinomycetota</taxon>
        <taxon>Actinomycetes</taxon>
        <taxon>Micrococcales</taxon>
        <taxon>Micrococcaceae</taxon>
        <taxon>Paeniglutamicibacter</taxon>
    </lineage>
</organism>
<dbReference type="InterPro" id="IPR001093">
    <property type="entry name" value="IMP_DH_GMPRt"/>
</dbReference>
<dbReference type="InterPro" id="IPR005990">
    <property type="entry name" value="IMP_DH"/>
</dbReference>
<comment type="similarity">
    <text evidence="1">Belongs to the IMPDH/GMPR family.</text>
</comment>
<dbReference type="GO" id="GO:0003938">
    <property type="term" value="F:IMP dehydrogenase activity"/>
    <property type="evidence" value="ECO:0007669"/>
    <property type="project" value="InterPro"/>
</dbReference>
<dbReference type="NCBIfam" id="TIGR01304">
    <property type="entry name" value="IMP_DH_rel_2"/>
    <property type="match status" value="1"/>
</dbReference>
<dbReference type="OrthoDB" id="9805398at2"/>
<dbReference type="SMART" id="SM01240">
    <property type="entry name" value="IMPDH"/>
    <property type="match status" value="1"/>
</dbReference>
<dbReference type="RefSeq" id="WP_149619099.1">
    <property type="nucleotide sequence ID" value="NZ_JBITUG010000008.1"/>
</dbReference>
<dbReference type="InterPro" id="IPR005992">
    <property type="entry name" value="IMP_DH-rel2"/>
</dbReference>
<proteinExistence type="inferred from homology"/>
<keyword evidence="2" id="KW-0560">Oxidoreductase</keyword>
<protein>
    <submittedName>
        <fullName evidence="5">GuaB3 family IMP dehydrogenase-related protein</fullName>
    </submittedName>
</protein>
<evidence type="ECO:0000256" key="3">
    <source>
        <dbReference type="ARBA" id="ARBA00023027"/>
    </source>
</evidence>
<dbReference type="EMBL" id="VOBL01000005">
    <property type="protein sequence ID" value="KAA0977933.1"/>
    <property type="molecule type" value="Genomic_DNA"/>
</dbReference>
<dbReference type="SUPFAM" id="SSF51412">
    <property type="entry name" value="Inosine monophosphate dehydrogenase (IMPDH)"/>
    <property type="match status" value="1"/>
</dbReference>
<feature type="domain" description="IMP dehydrogenase/GMP reductase" evidence="4">
    <location>
        <begin position="17"/>
        <end position="305"/>
    </location>
</feature>
<sequence length="381" mass="40386">MTYEIEIGRSKRAAQAYSLDDVAIVPNRRTRDPHDVSVTWQIDAYKFETPIIGAPMDSVMSPATAIALGKLGGLGVLNLEGLWTRYEDPTKVLEEIAALKSANGGHFDPAITARLQELYSAPILPELITARLAEIRESGVTVAGSLTPQRTQEHYETVIAAGVDLFVIRGTTVSAEHVSKTHEPLNLKAFIYELDVPVIVGGAAGYTPALHLMRTGAAGVLVGFGGGASGTTRRALGIHAPMATAISNVAAARRDYLDESGGRYVHVIADGGLGTSGDIVKAIAMGADAVMLGTALARAEEAPGAGWHWGMEATHENNPRGDRVKVGTVAPLEQLLYGPSHHTNGTSNLIGALRRSMATTGYSDLKEFQRVDVVVSPYEAD</sequence>
<comment type="caution">
    <text evidence="5">The sequence shown here is derived from an EMBL/GenBank/DDBJ whole genome shotgun (WGS) entry which is preliminary data.</text>
</comment>
<dbReference type="PANTHER" id="PTHR11911">
    <property type="entry name" value="INOSINE-5-MONOPHOSPHATE DEHYDROGENASE RELATED"/>
    <property type="match status" value="1"/>
</dbReference>
<gene>
    <name evidence="5" type="ORF">FQ154_06660</name>
</gene>
<dbReference type="AlphaFoldDB" id="A0A5B0EGA4"/>
<accession>A0A5B0EGA4</accession>
<evidence type="ECO:0000313" key="5">
    <source>
        <dbReference type="EMBL" id="KAA0977933.1"/>
    </source>
</evidence>
<keyword evidence="3" id="KW-0520">NAD</keyword>
<dbReference type="PANTHER" id="PTHR11911:SF85">
    <property type="entry name" value="INOSINE-5'-MONOPHOSPHATE DEHYDROGENASE"/>
    <property type="match status" value="1"/>
</dbReference>
<evidence type="ECO:0000313" key="6">
    <source>
        <dbReference type="Proteomes" id="UP000323856"/>
    </source>
</evidence>
<evidence type="ECO:0000256" key="1">
    <source>
        <dbReference type="ARBA" id="ARBA00005502"/>
    </source>
</evidence>
<dbReference type="Gene3D" id="3.20.20.70">
    <property type="entry name" value="Aldolase class I"/>
    <property type="match status" value="1"/>
</dbReference>
<dbReference type="GO" id="GO:0006183">
    <property type="term" value="P:GTP biosynthetic process"/>
    <property type="evidence" value="ECO:0007669"/>
    <property type="project" value="TreeGrafter"/>
</dbReference>
<dbReference type="Proteomes" id="UP000323856">
    <property type="component" value="Unassembled WGS sequence"/>
</dbReference>
<dbReference type="InterPro" id="IPR013785">
    <property type="entry name" value="Aldolase_TIM"/>
</dbReference>
<evidence type="ECO:0000256" key="2">
    <source>
        <dbReference type="ARBA" id="ARBA00023002"/>
    </source>
</evidence>
<dbReference type="CDD" id="cd00381">
    <property type="entry name" value="IMPDH"/>
    <property type="match status" value="1"/>
</dbReference>
<evidence type="ECO:0000259" key="4">
    <source>
        <dbReference type="Pfam" id="PF00478"/>
    </source>
</evidence>
<name>A0A5B0EGA4_9MICC</name>